<name>A0AAE0F901_9CHLO</name>
<reference evidence="2 3" key="1">
    <citation type="journal article" date="2015" name="Genome Biol. Evol.">
        <title>Comparative Genomics of a Bacterivorous Green Alga Reveals Evolutionary Causalities and Consequences of Phago-Mixotrophic Mode of Nutrition.</title>
        <authorList>
            <person name="Burns J.A."/>
            <person name="Paasch A."/>
            <person name="Narechania A."/>
            <person name="Kim E."/>
        </authorList>
    </citation>
    <scope>NUCLEOTIDE SEQUENCE [LARGE SCALE GENOMIC DNA]</scope>
    <source>
        <strain evidence="2 3">PLY_AMNH</strain>
    </source>
</reference>
<protein>
    <submittedName>
        <fullName evidence="2">Uncharacterized protein</fullName>
    </submittedName>
</protein>
<feature type="compositionally biased region" description="Pro residues" evidence="1">
    <location>
        <begin position="170"/>
        <end position="182"/>
    </location>
</feature>
<feature type="region of interest" description="Disordered" evidence="1">
    <location>
        <begin position="209"/>
        <end position="228"/>
    </location>
</feature>
<dbReference type="AlphaFoldDB" id="A0AAE0F901"/>
<dbReference type="EMBL" id="LGRX02022735">
    <property type="protein sequence ID" value="KAK3255321.1"/>
    <property type="molecule type" value="Genomic_DNA"/>
</dbReference>
<proteinExistence type="predicted"/>
<feature type="non-terminal residue" evidence="2">
    <location>
        <position position="310"/>
    </location>
</feature>
<accession>A0AAE0F901</accession>
<feature type="compositionally biased region" description="Pro residues" evidence="1">
    <location>
        <begin position="213"/>
        <end position="222"/>
    </location>
</feature>
<sequence length="310" mass="34090">RNIPNNDFEMDGEVACGVIAVTGWGGGDRRCIVPNGNASEDGCTFDSDSGDYYISLEDNDAYIDQTLEGLTVSHLYWLTWRMAACAIPNALSLSINDEVVWSGSAPTTGFVTQSYQWMSTSTSPNIKFSNTGTNNNAIYFDYFTIIRGFEPPPSPPLLTTTATITITSTPPSPPPPSPPPPLLRSRRHPHSTAYYYSLLSLPHLRQAHHLQPQAPPPQPVSPSPLHSHRSSLRSTARAVYLYPALSTESSLVTTATATTSSLPPSHASLLRRRPQWTVVFDGIDDYLLLPILDSLWDFSCWVKVDIDQPQ</sequence>
<dbReference type="Proteomes" id="UP001190700">
    <property type="component" value="Unassembled WGS sequence"/>
</dbReference>
<keyword evidence="3" id="KW-1185">Reference proteome</keyword>
<evidence type="ECO:0000313" key="3">
    <source>
        <dbReference type="Proteomes" id="UP001190700"/>
    </source>
</evidence>
<evidence type="ECO:0000256" key="1">
    <source>
        <dbReference type="SAM" id="MobiDB-lite"/>
    </source>
</evidence>
<organism evidence="2 3">
    <name type="scientific">Cymbomonas tetramitiformis</name>
    <dbReference type="NCBI Taxonomy" id="36881"/>
    <lineage>
        <taxon>Eukaryota</taxon>
        <taxon>Viridiplantae</taxon>
        <taxon>Chlorophyta</taxon>
        <taxon>Pyramimonadophyceae</taxon>
        <taxon>Pyramimonadales</taxon>
        <taxon>Pyramimonadaceae</taxon>
        <taxon>Cymbomonas</taxon>
    </lineage>
</organism>
<feature type="non-terminal residue" evidence="2">
    <location>
        <position position="1"/>
    </location>
</feature>
<evidence type="ECO:0000313" key="2">
    <source>
        <dbReference type="EMBL" id="KAK3255321.1"/>
    </source>
</evidence>
<feature type="compositionally biased region" description="Low complexity" evidence="1">
    <location>
        <begin position="157"/>
        <end position="169"/>
    </location>
</feature>
<feature type="region of interest" description="Disordered" evidence="1">
    <location>
        <begin position="157"/>
        <end position="186"/>
    </location>
</feature>
<comment type="caution">
    <text evidence="2">The sequence shown here is derived from an EMBL/GenBank/DDBJ whole genome shotgun (WGS) entry which is preliminary data.</text>
</comment>
<gene>
    <name evidence="2" type="ORF">CYMTET_35491</name>
</gene>